<sequence length="435" mass="49353">MVKKKSTKAIKLEQPAKHTGTTPGEDDNAAAADTTPRFKEDINPFSGVFDPEKDFISRAPPEVLDHILSYCVRDHDPEAAVKMDSPVPGQEAHTHVLVSLAAMSTRFRDCVESFSFRQLMADPARTGFKTNAEKEAAIPDRRKPTRRSARLAGSSPGNRRVYRIEFLSYLTTHCVGCNKYCWRTAVMLNGVACCSQCEHTLLGGTIVSSIPYLLPFAACANFSQFLTDALKEFDLRDYMLIPTRKPGPRAKHTNLPLIPYGTKKSGTALGIGHCISYRFYRKDVERIARLVHGDVKGHLKKKRKERKDRKLLKVRRAKLELKIERHSELAQNAYDKAARDEHRQCLEHYQKLDADGDYASDAVSELSYRERRTNHKKLCTMLDCERCKNTNIDWAKWGMEYRNDYIDYSDFSDEFGEYGYGSDCGDHCPCGGGCW</sequence>
<feature type="compositionally biased region" description="Basic and acidic residues" evidence="2">
    <location>
        <begin position="131"/>
        <end position="142"/>
    </location>
</feature>
<feature type="region of interest" description="Disordered" evidence="2">
    <location>
        <begin position="130"/>
        <end position="155"/>
    </location>
</feature>
<dbReference type="Proteomes" id="UP000309340">
    <property type="component" value="Unassembled WGS sequence"/>
</dbReference>
<proteinExistence type="predicted"/>
<reference evidence="3 4" key="1">
    <citation type="submission" date="2017-03" db="EMBL/GenBank/DDBJ databases">
        <title>Genomes of endolithic fungi from Antarctica.</title>
        <authorList>
            <person name="Coleine C."/>
            <person name="Masonjones S."/>
            <person name="Stajich J.E."/>
        </authorList>
    </citation>
    <scope>NUCLEOTIDE SEQUENCE [LARGE SCALE GENOMIC DNA]</scope>
    <source>
        <strain evidence="3 4">CCFEE 5184</strain>
    </source>
</reference>
<dbReference type="EMBL" id="NAJQ01000298">
    <property type="protein sequence ID" value="TKA72701.1"/>
    <property type="molecule type" value="Genomic_DNA"/>
</dbReference>
<organism evidence="3 4">
    <name type="scientific">Friedmanniomyces simplex</name>
    <dbReference type="NCBI Taxonomy" id="329884"/>
    <lineage>
        <taxon>Eukaryota</taxon>
        <taxon>Fungi</taxon>
        <taxon>Dikarya</taxon>
        <taxon>Ascomycota</taxon>
        <taxon>Pezizomycotina</taxon>
        <taxon>Dothideomycetes</taxon>
        <taxon>Dothideomycetidae</taxon>
        <taxon>Mycosphaerellales</taxon>
        <taxon>Teratosphaeriaceae</taxon>
        <taxon>Friedmanniomyces</taxon>
    </lineage>
</organism>
<accession>A0A4U0X9I0</accession>
<evidence type="ECO:0000313" key="4">
    <source>
        <dbReference type="Proteomes" id="UP000309340"/>
    </source>
</evidence>
<keyword evidence="4" id="KW-1185">Reference proteome</keyword>
<feature type="region of interest" description="Disordered" evidence="2">
    <location>
        <begin position="1"/>
        <end position="36"/>
    </location>
</feature>
<name>A0A4U0X9I0_9PEZI</name>
<gene>
    <name evidence="3" type="ORF">B0A55_06487</name>
</gene>
<feature type="coiled-coil region" evidence="1">
    <location>
        <begin position="309"/>
        <end position="336"/>
    </location>
</feature>
<evidence type="ECO:0000256" key="2">
    <source>
        <dbReference type="SAM" id="MobiDB-lite"/>
    </source>
</evidence>
<evidence type="ECO:0000313" key="3">
    <source>
        <dbReference type="EMBL" id="TKA72701.1"/>
    </source>
</evidence>
<comment type="caution">
    <text evidence="3">The sequence shown here is derived from an EMBL/GenBank/DDBJ whole genome shotgun (WGS) entry which is preliminary data.</text>
</comment>
<protein>
    <submittedName>
        <fullName evidence="3">Uncharacterized protein</fullName>
    </submittedName>
</protein>
<evidence type="ECO:0000256" key="1">
    <source>
        <dbReference type="SAM" id="Coils"/>
    </source>
</evidence>
<keyword evidence="1" id="KW-0175">Coiled coil</keyword>
<dbReference type="AlphaFoldDB" id="A0A4U0X9I0"/>
<dbReference type="OrthoDB" id="5313288at2759"/>